<proteinExistence type="predicted"/>
<dbReference type="AlphaFoldDB" id="A0A232EST2"/>
<name>A0A232EST2_9HYME</name>
<feature type="non-terminal residue" evidence="1">
    <location>
        <position position="136"/>
    </location>
</feature>
<reference evidence="1 2" key="1">
    <citation type="journal article" date="2017" name="Curr. Biol.">
        <title>The Evolution of Venom by Co-option of Single-Copy Genes.</title>
        <authorList>
            <person name="Martinson E.O."/>
            <person name="Mrinalini"/>
            <person name="Kelkar Y.D."/>
            <person name="Chang C.H."/>
            <person name="Werren J.H."/>
        </authorList>
    </citation>
    <scope>NUCLEOTIDE SEQUENCE [LARGE SCALE GENOMIC DNA]</scope>
    <source>
        <strain evidence="1 2">Alberta</strain>
        <tissue evidence="1">Whole body</tissue>
    </source>
</reference>
<dbReference type="EMBL" id="NNAY01002378">
    <property type="protein sequence ID" value="OXU21418.1"/>
    <property type="molecule type" value="Genomic_DNA"/>
</dbReference>
<evidence type="ECO:0000313" key="1">
    <source>
        <dbReference type="EMBL" id="OXU21418.1"/>
    </source>
</evidence>
<sequence>MPQCIRYSKRRRNRTSLWYSSSRLLQKSIKFSARRIRNDTASASKPVWSVRMTGFAADELSEREQQTRTYTYRRKLREEPSMQCPLGQSQCTGDTTSAIPFSLRNFPLLDIKAHPPIFISRLYSPPHSRSGDRFRV</sequence>
<protein>
    <submittedName>
        <fullName evidence="1">Uncharacterized protein</fullName>
    </submittedName>
</protein>
<organism evidence="1 2">
    <name type="scientific">Trichomalopsis sarcophagae</name>
    <dbReference type="NCBI Taxonomy" id="543379"/>
    <lineage>
        <taxon>Eukaryota</taxon>
        <taxon>Metazoa</taxon>
        <taxon>Ecdysozoa</taxon>
        <taxon>Arthropoda</taxon>
        <taxon>Hexapoda</taxon>
        <taxon>Insecta</taxon>
        <taxon>Pterygota</taxon>
        <taxon>Neoptera</taxon>
        <taxon>Endopterygota</taxon>
        <taxon>Hymenoptera</taxon>
        <taxon>Apocrita</taxon>
        <taxon>Proctotrupomorpha</taxon>
        <taxon>Chalcidoidea</taxon>
        <taxon>Pteromalidae</taxon>
        <taxon>Pteromalinae</taxon>
        <taxon>Trichomalopsis</taxon>
    </lineage>
</organism>
<gene>
    <name evidence="1" type="ORF">TSAR_007719</name>
</gene>
<dbReference type="Proteomes" id="UP000215335">
    <property type="component" value="Unassembled WGS sequence"/>
</dbReference>
<evidence type="ECO:0000313" key="2">
    <source>
        <dbReference type="Proteomes" id="UP000215335"/>
    </source>
</evidence>
<keyword evidence="2" id="KW-1185">Reference proteome</keyword>
<comment type="caution">
    <text evidence="1">The sequence shown here is derived from an EMBL/GenBank/DDBJ whole genome shotgun (WGS) entry which is preliminary data.</text>
</comment>
<accession>A0A232EST2</accession>